<proteinExistence type="predicted"/>
<organism evidence="3 4">
    <name type="scientific">Plastorhodobacter daqingensis</name>
    <dbReference type="NCBI Taxonomy" id="1387281"/>
    <lineage>
        <taxon>Bacteria</taxon>
        <taxon>Pseudomonadati</taxon>
        <taxon>Pseudomonadota</taxon>
        <taxon>Alphaproteobacteria</taxon>
        <taxon>Rhodobacterales</taxon>
        <taxon>Paracoccaceae</taxon>
        <taxon>Plastorhodobacter</taxon>
    </lineage>
</organism>
<dbReference type="PROSITE" id="PS51724">
    <property type="entry name" value="SPOR"/>
    <property type="match status" value="1"/>
</dbReference>
<feature type="domain" description="SPOR" evidence="2">
    <location>
        <begin position="231"/>
        <end position="316"/>
    </location>
</feature>
<keyword evidence="1" id="KW-0472">Membrane</keyword>
<reference evidence="4" key="1">
    <citation type="journal article" date="2019" name="Int. J. Syst. Evol. Microbiol.">
        <title>The Global Catalogue of Microorganisms (GCM) 10K type strain sequencing project: providing services to taxonomists for standard genome sequencing and annotation.</title>
        <authorList>
            <consortium name="The Broad Institute Genomics Platform"/>
            <consortium name="The Broad Institute Genome Sequencing Center for Infectious Disease"/>
            <person name="Wu L."/>
            <person name="Ma J."/>
        </authorList>
    </citation>
    <scope>NUCLEOTIDE SEQUENCE [LARGE SCALE GENOMIC DNA]</scope>
    <source>
        <strain evidence="4">CGMCC 1.12750</strain>
    </source>
</reference>
<name>A0ABW2UJ56_9RHOB</name>
<dbReference type="Proteomes" id="UP001596516">
    <property type="component" value="Unassembled WGS sequence"/>
</dbReference>
<dbReference type="InterPro" id="IPR036680">
    <property type="entry name" value="SPOR-like_sf"/>
</dbReference>
<evidence type="ECO:0000259" key="2">
    <source>
        <dbReference type="PROSITE" id="PS51724"/>
    </source>
</evidence>
<keyword evidence="1" id="KW-1133">Transmembrane helix</keyword>
<feature type="transmembrane region" description="Helical" evidence="1">
    <location>
        <begin position="26"/>
        <end position="44"/>
    </location>
</feature>
<evidence type="ECO:0000256" key="1">
    <source>
        <dbReference type="SAM" id="Phobius"/>
    </source>
</evidence>
<gene>
    <name evidence="3" type="ORF">ACFQXB_07260</name>
</gene>
<keyword evidence="4" id="KW-1185">Reference proteome</keyword>
<accession>A0ABW2UJ56</accession>
<evidence type="ECO:0000313" key="4">
    <source>
        <dbReference type="Proteomes" id="UP001596516"/>
    </source>
</evidence>
<evidence type="ECO:0000313" key="3">
    <source>
        <dbReference type="EMBL" id="MFC7703988.1"/>
    </source>
</evidence>
<comment type="caution">
    <text evidence="3">The sequence shown here is derived from an EMBL/GenBank/DDBJ whole genome shotgun (WGS) entry which is preliminary data.</text>
</comment>
<dbReference type="EMBL" id="JBHTFQ010000003">
    <property type="protein sequence ID" value="MFC7703988.1"/>
    <property type="molecule type" value="Genomic_DNA"/>
</dbReference>
<dbReference type="RefSeq" id="WP_377401391.1">
    <property type="nucleotide sequence ID" value="NZ_JBHTFQ010000003.1"/>
</dbReference>
<keyword evidence="1" id="KW-0812">Transmembrane</keyword>
<dbReference type="Pfam" id="PF05036">
    <property type="entry name" value="SPOR"/>
    <property type="match status" value="1"/>
</dbReference>
<dbReference type="InterPro" id="IPR007730">
    <property type="entry name" value="SPOR-like_dom"/>
</dbReference>
<protein>
    <submittedName>
        <fullName evidence="3">SPOR domain-containing protein</fullName>
    </submittedName>
</protein>
<dbReference type="SUPFAM" id="SSF110997">
    <property type="entry name" value="Sporulation related repeat"/>
    <property type="match status" value="1"/>
</dbReference>
<sequence>MAVLGYDVYDDEAPQRGASVQKLTNWAGALVSVSLIVGVAVWGYRLAVRDVTGVPVVRALEGPMRVAPEDPGGRLASHQGLAVNAVAADGEAAPPPERLVLAPQPLELAEEDAAAAILQAAPRDPAQLAEAVNADGIANEALFEDPNAPALAVEEAEDLALAIAQELARNLPAELPAAPETQAEPAVAPAAAVSYSPRPSPRPARAAVAQVAAVQAAPSAAAPARDVSADSLAPGTNLVQLGAFDDADSARREWERLSGRFSAYLEGKARVIQTAESGGRTFYRLRAHGFADEADARRFCSALLAEQAACIPVQIR</sequence>
<dbReference type="Gene3D" id="3.30.70.1070">
    <property type="entry name" value="Sporulation related repeat"/>
    <property type="match status" value="1"/>
</dbReference>